<dbReference type="Gene3D" id="3.40.50.2000">
    <property type="entry name" value="Glycogen Phosphorylase B"/>
    <property type="match status" value="1"/>
</dbReference>
<dbReference type="PANTHER" id="PTHR48045">
    <property type="entry name" value="UDP-GLYCOSYLTRANSFERASE 72B1"/>
    <property type="match status" value="1"/>
</dbReference>
<gene>
    <name evidence="2" type="ORF">PIB30_104030</name>
</gene>
<dbReference type="CDD" id="cd03784">
    <property type="entry name" value="GT1_Gtf-like"/>
    <property type="match status" value="1"/>
</dbReference>
<sequence>VLAHEAIGGFITHCGWNSTLETISLGVPIIAVPQWSDQPTNAKYLVDVWKVGIRPVVDDDKKIVRKEALEFCIREIMENEKGKEIRINAMQWKNLAVEAVSKGGSSNKNIVEFVSGISNSCAKKMMSVQPFSL</sequence>
<dbReference type="Proteomes" id="UP001341840">
    <property type="component" value="Unassembled WGS sequence"/>
</dbReference>
<evidence type="ECO:0000313" key="2">
    <source>
        <dbReference type="EMBL" id="MED6226463.1"/>
    </source>
</evidence>
<evidence type="ECO:0000256" key="1">
    <source>
        <dbReference type="ARBA" id="ARBA00022679"/>
    </source>
</evidence>
<organism evidence="2 3">
    <name type="scientific">Stylosanthes scabra</name>
    <dbReference type="NCBI Taxonomy" id="79078"/>
    <lineage>
        <taxon>Eukaryota</taxon>
        <taxon>Viridiplantae</taxon>
        <taxon>Streptophyta</taxon>
        <taxon>Embryophyta</taxon>
        <taxon>Tracheophyta</taxon>
        <taxon>Spermatophyta</taxon>
        <taxon>Magnoliopsida</taxon>
        <taxon>eudicotyledons</taxon>
        <taxon>Gunneridae</taxon>
        <taxon>Pentapetalae</taxon>
        <taxon>rosids</taxon>
        <taxon>fabids</taxon>
        <taxon>Fabales</taxon>
        <taxon>Fabaceae</taxon>
        <taxon>Papilionoideae</taxon>
        <taxon>50 kb inversion clade</taxon>
        <taxon>dalbergioids sensu lato</taxon>
        <taxon>Dalbergieae</taxon>
        <taxon>Pterocarpus clade</taxon>
        <taxon>Stylosanthes</taxon>
    </lineage>
</organism>
<evidence type="ECO:0000313" key="3">
    <source>
        <dbReference type="Proteomes" id="UP001341840"/>
    </source>
</evidence>
<dbReference type="InterPro" id="IPR002213">
    <property type="entry name" value="UDP_glucos_trans"/>
</dbReference>
<dbReference type="Pfam" id="PF00201">
    <property type="entry name" value="UDPGT"/>
    <property type="match status" value="1"/>
</dbReference>
<reference evidence="2 3" key="1">
    <citation type="journal article" date="2023" name="Plants (Basel)">
        <title>Bridging the Gap: Combining Genomics and Transcriptomics Approaches to Understand Stylosanthes scabra, an Orphan Legume from the Brazilian Caatinga.</title>
        <authorList>
            <person name="Ferreira-Neto J.R.C."/>
            <person name="da Silva M.D."/>
            <person name="Binneck E."/>
            <person name="de Melo N.F."/>
            <person name="da Silva R.H."/>
            <person name="de Melo A.L.T.M."/>
            <person name="Pandolfi V."/>
            <person name="Bustamante F.O."/>
            <person name="Brasileiro-Vidal A.C."/>
            <person name="Benko-Iseppon A.M."/>
        </authorList>
    </citation>
    <scope>NUCLEOTIDE SEQUENCE [LARGE SCALE GENOMIC DNA]</scope>
    <source>
        <tissue evidence="2">Leaves</tissue>
    </source>
</reference>
<accession>A0ABU6ZWS6</accession>
<protein>
    <submittedName>
        <fullName evidence="2">Uncharacterized protein</fullName>
    </submittedName>
</protein>
<proteinExistence type="predicted"/>
<feature type="non-terminal residue" evidence="2">
    <location>
        <position position="1"/>
    </location>
</feature>
<dbReference type="EMBL" id="JASCZI010275364">
    <property type="protein sequence ID" value="MED6226463.1"/>
    <property type="molecule type" value="Genomic_DNA"/>
</dbReference>
<dbReference type="PANTHER" id="PTHR48045:SF26">
    <property type="entry name" value="UDP-GLYCOSYLTRANSFERASE 74E2-LIKE"/>
    <property type="match status" value="1"/>
</dbReference>
<keyword evidence="3" id="KW-1185">Reference proteome</keyword>
<keyword evidence="1" id="KW-0808">Transferase</keyword>
<name>A0ABU6ZWS6_9FABA</name>
<dbReference type="SUPFAM" id="SSF53756">
    <property type="entry name" value="UDP-Glycosyltransferase/glycogen phosphorylase"/>
    <property type="match status" value="1"/>
</dbReference>
<comment type="caution">
    <text evidence="2">The sequence shown here is derived from an EMBL/GenBank/DDBJ whole genome shotgun (WGS) entry which is preliminary data.</text>
</comment>